<sequence length="194" mass="22295">MFYRNSYEGIDGYAADLIRHKARQLVGKAGLTEDDRQDLEQELMIDLLGRMKHFNPAKGKKTTFMTRIVERRISTILEARFAQCRDWRKCFNTLNDPIPGGDNDSAERIEQVSSEGQMGHHGKETIEQRQNDIRFDVERVIAALPVDLQELCEKLQSSNMAEIAREMGVPRSTLYGQLTKLRDAFRDGGLEEYL</sequence>
<name>A0AA41R4J5_9BACT</name>
<keyword evidence="3" id="KW-1185">Reference proteome</keyword>
<dbReference type="EMBL" id="JALJRB010000013">
    <property type="protein sequence ID" value="MCJ8501393.1"/>
    <property type="molecule type" value="Genomic_DNA"/>
</dbReference>
<dbReference type="GO" id="GO:0003700">
    <property type="term" value="F:DNA-binding transcription factor activity"/>
    <property type="evidence" value="ECO:0007669"/>
    <property type="project" value="InterPro"/>
</dbReference>
<dbReference type="Pfam" id="PF04542">
    <property type="entry name" value="Sigma70_r2"/>
    <property type="match status" value="1"/>
</dbReference>
<dbReference type="InterPro" id="IPR007627">
    <property type="entry name" value="RNA_pol_sigma70_r2"/>
</dbReference>
<organism evidence="2 3">
    <name type="scientific">Desulfatitalea alkaliphila</name>
    <dbReference type="NCBI Taxonomy" id="2929485"/>
    <lineage>
        <taxon>Bacteria</taxon>
        <taxon>Pseudomonadati</taxon>
        <taxon>Thermodesulfobacteriota</taxon>
        <taxon>Desulfobacteria</taxon>
        <taxon>Desulfobacterales</taxon>
        <taxon>Desulfosarcinaceae</taxon>
        <taxon>Desulfatitalea</taxon>
    </lineage>
</organism>
<reference evidence="2" key="1">
    <citation type="submission" date="2022-04" db="EMBL/GenBank/DDBJ databases">
        <title>Desulfatitalea alkaliphila sp. nov., a novel anaerobic sulfate-reducing bacterium isolated from terrestrial mud volcano, Taman Peninsula, Russia.</title>
        <authorList>
            <person name="Khomyakova M.A."/>
            <person name="Merkel A.Y."/>
            <person name="Slobodkin A.I."/>
        </authorList>
    </citation>
    <scope>NUCLEOTIDE SEQUENCE</scope>
    <source>
        <strain evidence="2">M08but</strain>
    </source>
</reference>
<feature type="domain" description="RNA polymerase sigma-70 region 2" evidence="1">
    <location>
        <begin position="16"/>
        <end position="74"/>
    </location>
</feature>
<dbReference type="RefSeq" id="WP_246908925.1">
    <property type="nucleotide sequence ID" value="NZ_JALJRB010000013.1"/>
</dbReference>
<dbReference type="AlphaFoldDB" id="A0AA41R4J5"/>
<protein>
    <submittedName>
        <fullName evidence="2">Sigma-70 family RNA polymerase sigma factor</fullName>
    </submittedName>
</protein>
<evidence type="ECO:0000259" key="1">
    <source>
        <dbReference type="Pfam" id="PF04542"/>
    </source>
</evidence>
<accession>A0AA41R4J5</accession>
<dbReference type="Proteomes" id="UP001165427">
    <property type="component" value="Unassembled WGS sequence"/>
</dbReference>
<comment type="caution">
    <text evidence="2">The sequence shown here is derived from an EMBL/GenBank/DDBJ whole genome shotgun (WGS) entry which is preliminary data.</text>
</comment>
<dbReference type="InterPro" id="IPR014284">
    <property type="entry name" value="RNA_pol_sigma-70_dom"/>
</dbReference>
<dbReference type="NCBIfam" id="TIGR02937">
    <property type="entry name" value="sigma70-ECF"/>
    <property type="match status" value="1"/>
</dbReference>
<evidence type="ECO:0000313" key="2">
    <source>
        <dbReference type="EMBL" id="MCJ8501393.1"/>
    </source>
</evidence>
<evidence type="ECO:0000313" key="3">
    <source>
        <dbReference type="Proteomes" id="UP001165427"/>
    </source>
</evidence>
<dbReference type="GO" id="GO:0006352">
    <property type="term" value="P:DNA-templated transcription initiation"/>
    <property type="evidence" value="ECO:0007669"/>
    <property type="project" value="InterPro"/>
</dbReference>
<proteinExistence type="predicted"/>
<gene>
    <name evidence="2" type="ORF">MRX98_12480</name>
</gene>